<sequence>MPFLPETPRWLYSQGKEAEAIQVLARLMSCREDDPRVRMIKGEMKAALEIETIEEPFRWQNIFYDRTDLKNYRRLVLCFLIQMMQQFTGINVIAFYVTIVLEVNVGFDRETASLVAGFIQIAFWAGTFPPMWLIDRYGRRPMLLCGSIALTTTMVVFTISIALDTPATSKLALAMLLCYEISFGMSWNSIPWLLAPEITPLHLRHIGSAIGPFSEWMWTFVIVLITPTAIRNAGWKFYILFCIMNMLCIPFIWICLPETNGKTLEEIDYVFANAEAKERIKSRFDDVVANANKGGSRRSSDSNKMTTLEVEKIV</sequence>
<dbReference type="PRINTS" id="PR00171">
    <property type="entry name" value="SUGRTRNSPORT"/>
</dbReference>
<dbReference type="Pfam" id="PF00083">
    <property type="entry name" value="Sugar_tr"/>
    <property type="match status" value="1"/>
</dbReference>
<dbReference type="PANTHER" id="PTHR48022">
    <property type="entry name" value="PLASTIDIC GLUCOSE TRANSPORTER 4"/>
    <property type="match status" value="1"/>
</dbReference>
<dbReference type="PANTHER" id="PTHR48022:SF28">
    <property type="entry name" value="MAJOR FACILITATOR SUPERFAMILY (MFS) PROFILE DOMAIN-CONTAINING PROTEIN-RELATED"/>
    <property type="match status" value="1"/>
</dbReference>
<reference evidence="9 10" key="1">
    <citation type="submission" date="2016-03" db="EMBL/GenBank/DDBJ databases">
        <title>Comparative genomics of Pseudogymnoascus destructans, the fungus causing white-nose syndrome of bats.</title>
        <authorList>
            <person name="Palmer J.M."/>
            <person name="Drees K.P."/>
            <person name="Foster J.T."/>
            <person name="Lindner D.L."/>
        </authorList>
    </citation>
    <scope>NUCLEOTIDE SEQUENCE [LARGE SCALE GENOMIC DNA]</scope>
    <source>
        <strain evidence="9 10">UAMH 10579</strain>
    </source>
</reference>
<reference evidence="10" key="2">
    <citation type="journal article" date="2018" name="Nat. Commun.">
        <title>Extreme sensitivity to ultraviolet light in the fungal pathogen causing white-nose syndrome of bats.</title>
        <authorList>
            <person name="Palmer J.M."/>
            <person name="Drees K.P."/>
            <person name="Foster J.T."/>
            <person name="Lindner D.L."/>
        </authorList>
    </citation>
    <scope>NUCLEOTIDE SEQUENCE [LARGE SCALE GENOMIC DNA]</scope>
    <source>
        <strain evidence="10">UAMH 10579</strain>
    </source>
</reference>
<feature type="transmembrane region" description="Helical" evidence="7">
    <location>
        <begin position="111"/>
        <end position="134"/>
    </location>
</feature>
<dbReference type="InterPro" id="IPR003663">
    <property type="entry name" value="Sugar/inositol_transpt"/>
</dbReference>
<evidence type="ECO:0000256" key="5">
    <source>
        <dbReference type="ARBA" id="ARBA00022989"/>
    </source>
</evidence>
<dbReference type="GO" id="GO:0005351">
    <property type="term" value="F:carbohydrate:proton symporter activity"/>
    <property type="evidence" value="ECO:0007669"/>
    <property type="project" value="TreeGrafter"/>
</dbReference>
<dbReference type="InterPro" id="IPR020846">
    <property type="entry name" value="MFS_dom"/>
</dbReference>
<dbReference type="GO" id="GO:0016020">
    <property type="term" value="C:membrane"/>
    <property type="evidence" value="ECO:0007669"/>
    <property type="project" value="UniProtKB-SubCell"/>
</dbReference>
<feature type="transmembrane region" description="Helical" evidence="7">
    <location>
        <begin position="75"/>
        <end position="99"/>
    </location>
</feature>
<protein>
    <recommendedName>
        <fullName evidence="8">Major facilitator superfamily (MFS) profile domain-containing protein</fullName>
    </recommendedName>
</protein>
<dbReference type="InterPro" id="IPR005828">
    <property type="entry name" value="MFS_sugar_transport-like"/>
</dbReference>
<evidence type="ECO:0000256" key="6">
    <source>
        <dbReference type="ARBA" id="ARBA00023136"/>
    </source>
</evidence>
<feature type="transmembrane region" description="Helical" evidence="7">
    <location>
        <begin position="141"/>
        <end position="161"/>
    </location>
</feature>
<gene>
    <name evidence="9" type="ORF">VE01_09326</name>
</gene>
<feature type="transmembrane region" description="Helical" evidence="7">
    <location>
        <begin position="173"/>
        <end position="194"/>
    </location>
</feature>
<keyword evidence="3" id="KW-0813">Transport</keyword>
<evidence type="ECO:0000256" key="1">
    <source>
        <dbReference type="ARBA" id="ARBA00004141"/>
    </source>
</evidence>
<comment type="subcellular location">
    <subcellularLocation>
        <location evidence="1">Membrane</location>
        <topology evidence="1">Multi-pass membrane protein</topology>
    </subcellularLocation>
</comment>
<dbReference type="RefSeq" id="XP_018125500.1">
    <property type="nucleotide sequence ID" value="XM_018278740.1"/>
</dbReference>
<dbReference type="PROSITE" id="PS50850">
    <property type="entry name" value="MFS"/>
    <property type="match status" value="1"/>
</dbReference>
<evidence type="ECO:0000313" key="9">
    <source>
        <dbReference type="EMBL" id="OBT91767.1"/>
    </source>
</evidence>
<evidence type="ECO:0000256" key="7">
    <source>
        <dbReference type="SAM" id="Phobius"/>
    </source>
</evidence>
<comment type="similarity">
    <text evidence="2">Belongs to the major facilitator superfamily. Sugar transporter (TC 2.A.1.1) family.</text>
</comment>
<proteinExistence type="inferred from homology"/>
<dbReference type="GeneID" id="28842712"/>
<dbReference type="OrthoDB" id="6133115at2759"/>
<dbReference type="InterPro" id="IPR050360">
    <property type="entry name" value="MFS_Sugar_Transporters"/>
</dbReference>
<dbReference type="InterPro" id="IPR036259">
    <property type="entry name" value="MFS_trans_sf"/>
</dbReference>
<evidence type="ECO:0000256" key="3">
    <source>
        <dbReference type="ARBA" id="ARBA00022448"/>
    </source>
</evidence>
<dbReference type="Gene3D" id="1.20.1250.20">
    <property type="entry name" value="MFS general substrate transporter like domains"/>
    <property type="match status" value="1"/>
</dbReference>
<feature type="domain" description="Major facilitator superfamily (MFS) profile" evidence="8">
    <location>
        <begin position="1"/>
        <end position="260"/>
    </location>
</feature>
<dbReference type="SUPFAM" id="SSF103473">
    <property type="entry name" value="MFS general substrate transporter"/>
    <property type="match status" value="1"/>
</dbReference>
<accession>A0A1B8G7G2</accession>
<dbReference type="AlphaFoldDB" id="A0A1B8G7G2"/>
<dbReference type="EMBL" id="KV460280">
    <property type="protein sequence ID" value="OBT91767.1"/>
    <property type="molecule type" value="Genomic_DNA"/>
</dbReference>
<feature type="transmembrane region" description="Helical" evidence="7">
    <location>
        <begin position="237"/>
        <end position="256"/>
    </location>
</feature>
<keyword evidence="5 7" id="KW-1133">Transmembrane helix</keyword>
<organism evidence="9 10">
    <name type="scientific">Pseudogymnoascus verrucosus</name>
    <dbReference type="NCBI Taxonomy" id="342668"/>
    <lineage>
        <taxon>Eukaryota</taxon>
        <taxon>Fungi</taxon>
        <taxon>Dikarya</taxon>
        <taxon>Ascomycota</taxon>
        <taxon>Pezizomycotina</taxon>
        <taxon>Leotiomycetes</taxon>
        <taxon>Thelebolales</taxon>
        <taxon>Thelebolaceae</taxon>
        <taxon>Pseudogymnoascus</taxon>
    </lineage>
</organism>
<keyword evidence="6 7" id="KW-0472">Membrane</keyword>
<evidence type="ECO:0000256" key="2">
    <source>
        <dbReference type="ARBA" id="ARBA00010992"/>
    </source>
</evidence>
<dbReference type="Proteomes" id="UP000091956">
    <property type="component" value="Unassembled WGS sequence"/>
</dbReference>
<keyword evidence="4 7" id="KW-0812">Transmembrane</keyword>
<feature type="transmembrane region" description="Helical" evidence="7">
    <location>
        <begin position="206"/>
        <end position="225"/>
    </location>
</feature>
<keyword evidence="10" id="KW-1185">Reference proteome</keyword>
<evidence type="ECO:0000256" key="4">
    <source>
        <dbReference type="ARBA" id="ARBA00022692"/>
    </source>
</evidence>
<evidence type="ECO:0000313" key="10">
    <source>
        <dbReference type="Proteomes" id="UP000091956"/>
    </source>
</evidence>
<evidence type="ECO:0000259" key="8">
    <source>
        <dbReference type="PROSITE" id="PS50850"/>
    </source>
</evidence>
<name>A0A1B8G7G2_9PEZI</name>